<dbReference type="EMBL" id="MCGN01000012">
    <property type="protein sequence ID" value="ORY90476.1"/>
    <property type="molecule type" value="Genomic_DNA"/>
</dbReference>
<feature type="repeat" description="RCC1" evidence="1">
    <location>
        <begin position="406"/>
        <end position="461"/>
    </location>
</feature>
<sequence length="462" mass="51620">MTQLCNLPTDILLENICPYLDAPSLLELTRTCKTFQFLANDELLWRHLVLEDYNVPRDASYRHSGWKTLYSRLKDSVVYTWGENVDYRLGHNPPLGEVTLPFRMPHGHMNRMPHISTPKVLEHLRGKGIVDIMAGGWSFHALDRHGRVWMWGIMQADIAPRRSFGARLVGSPTEVNLPADVQVRTLSCGRSHAVALDRSGRVWHWSNHKVVQPVIFPSNPTIVQVTANWGQSTALSETGEIFLIPMPDYANEAELELQPTQIQLPPATLAGISERMQFTRPIESGDKFVQIAGMEDTTLALSRHGRVFLLRTKVADDFAYAPATCTRELEAFSATTPEVNSRTHGMQRFISAQFRRFAVYTSTGQVMLGGQNDAPDAPPQILDTLHHNVCKVSFGDYHCGALTNDGKLITWGRDSKGALGRGDQFLYNDDEQAPAVVESLSDMYVFAIGFGGWHSGVLAIPR</sequence>
<evidence type="ECO:0000256" key="1">
    <source>
        <dbReference type="PROSITE-ProRule" id="PRU00235"/>
    </source>
</evidence>
<name>A0A1X2H1E9_SYNRA</name>
<dbReference type="InterPro" id="IPR000408">
    <property type="entry name" value="Reg_chr_condens"/>
</dbReference>
<evidence type="ECO:0000259" key="2">
    <source>
        <dbReference type="Pfam" id="PF12937"/>
    </source>
</evidence>
<evidence type="ECO:0000313" key="3">
    <source>
        <dbReference type="EMBL" id="ORY90476.1"/>
    </source>
</evidence>
<accession>A0A1X2H1E9</accession>
<proteinExistence type="predicted"/>
<protein>
    <submittedName>
        <fullName evidence="3">Regulator of chromosome condensation 1/beta-lactamase-inhibitor protein II</fullName>
    </submittedName>
</protein>
<dbReference type="Pfam" id="PF13540">
    <property type="entry name" value="RCC1_2"/>
    <property type="match status" value="1"/>
</dbReference>
<dbReference type="InterPro" id="IPR051553">
    <property type="entry name" value="Ran_GTPase-activating"/>
</dbReference>
<gene>
    <name evidence="3" type="ORF">BCR43DRAFT_499366</name>
</gene>
<dbReference type="STRING" id="13706.A0A1X2H1E9"/>
<feature type="repeat" description="RCC1" evidence="1">
    <location>
        <begin position="146"/>
        <end position="199"/>
    </location>
</feature>
<dbReference type="InterPro" id="IPR001810">
    <property type="entry name" value="F-box_dom"/>
</dbReference>
<dbReference type="InParanoid" id="A0A1X2H1E9"/>
<dbReference type="PRINTS" id="PR00633">
    <property type="entry name" value="RCCNDNSATION"/>
</dbReference>
<dbReference type="SUPFAM" id="SSF81383">
    <property type="entry name" value="F-box domain"/>
    <property type="match status" value="1"/>
</dbReference>
<organism evidence="3 4">
    <name type="scientific">Syncephalastrum racemosum</name>
    <name type="common">Filamentous fungus</name>
    <dbReference type="NCBI Taxonomy" id="13706"/>
    <lineage>
        <taxon>Eukaryota</taxon>
        <taxon>Fungi</taxon>
        <taxon>Fungi incertae sedis</taxon>
        <taxon>Mucoromycota</taxon>
        <taxon>Mucoromycotina</taxon>
        <taxon>Mucoromycetes</taxon>
        <taxon>Mucorales</taxon>
        <taxon>Syncephalastraceae</taxon>
        <taxon>Syncephalastrum</taxon>
    </lineage>
</organism>
<feature type="domain" description="F-box" evidence="2">
    <location>
        <begin position="4"/>
        <end position="50"/>
    </location>
</feature>
<dbReference type="InterPro" id="IPR036047">
    <property type="entry name" value="F-box-like_dom_sf"/>
</dbReference>
<dbReference type="PANTHER" id="PTHR45982:SF1">
    <property type="entry name" value="REGULATOR OF CHROMOSOME CONDENSATION"/>
    <property type="match status" value="1"/>
</dbReference>
<keyword evidence="4" id="KW-1185">Reference proteome</keyword>
<dbReference type="AlphaFoldDB" id="A0A1X2H1E9"/>
<dbReference type="SUPFAM" id="SSF50985">
    <property type="entry name" value="RCC1/BLIP-II"/>
    <property type="match status" value="1"/>
</dbReference>
<dbReference type="Gene3D" id="2.130.10.30">
    <property type="entry name" value="Regulator of chromosome condensation 1/beta-lactamase-inhibitor protein II"/>
    <property type="match status" value="2"/>
</dbReference>
<dbReference type="PROSITE" id="PS00626">
    <property type="entry name" value="RCC1_2"/>
    <property type="match status" value="1"/>
</dbReference>
<dbReference type="PROSITE" id="PS50012">
    <property type="entry name" value="RCC1_3"/>
    <property type="match status" value="2"/>
</dbReference>
<reference evidence="3 4" key="1">
    <citation type="submission" date="2016-07" db="EMBL/GenBank/DDBJ databases">
        <title>Pervasive Adenine N6-methylation of Active Genes in Fungi.</title>
        <authorList>
            <consortium name="DOE Joint Genome Institute"/>
            <person name="Mondo S.J."/>
            <person name="Dannebaum R.O."/>
            <person name="Kuo R.C."/>
            <person name="Labutti K."/>
            <person name="Haridas S."/>
            <person name="Kuo A."/>
            <person name="Salamov A."/>
            <person name="Ahrendt S.R."/>
            <person name="Lipzen A."/>
            <person name="Sullivan W."/>
            <person name="Andreopoulos W.B."/>
            <person name="Clum A."/>
            <person name="Lindquist E."/>
            <person name="Daum C."/>
            <person name="Ramamoorthy G.K."/>
            <person name="Gryganskyi A."/>
            <person name="Culley D."/>
            <person name="Magnuson J.K."/>
            <person name="James T.Y."/>
            <person name="O'Malley M.A."/>
            <person name="Stajich J.E."/>
            <person name="Spatafora J.W."/>
            <person name="Visel A."/>
            <person name="Grigoriev I.V."/>
        </authorList>
    </citation>
    <scope>NUCLEOTIDE SEQUENCE [LARGE SCALE GENOMIC DNA]</scope>
    <source>
        <strain evidence="3 4">NRRL 2496</strain>
    </source>
</reference>
<dbReference type="Pfam" id="PF00415">
    <property type="entry name" value="RCC1"/>
    <property type="match status" value="2"/>
</dbReference>
<dbReference type="Gene3D" id="1.20.1280.50">
    <property type="match status" value="1"/>
</dbReference>
<dbReference type="FunCoup" id="A0A1X2H1E9">
    <property type="interactions" value="351"/>
</dbReference>
<dbReference type="OrthoDB" id="61110at2759"/>
<dbReference type="InterPro" id="IPR009091">
    <property type="entry name" value="RCC1/BLIP-II"/>
</dbReference>
<evidence type="ECO:0000313" key="4">
    <source>
        <dbReference type="Proteomes" id="UP000242180"/>
    </source>
</evidence>
<dbReference type="OMA" id="FPYLDAK"/>
<comment type="caution">
    <text evidence="3">The sequence shown here is derived from an EMBL/GenBank/DDBJ whole genome shotgun (WGS) entry which is preliminary data.</text>
</comment>
<dbReference type="Pfam" id="PF12937">
    <property type="entry name" value="F-box-like"/>
    <property type="match status" value="1"/>
</dbReference>
<dbReference type="Proteomes" id="UP000242180">
    <property type="component" value="Unassembled WGS sequence"/>
</dbReference>
<dbReference type="PANTHER" id="PTHR45982">
    <property type="entry name" value="REGULATOR OF CHROMOSOME CONDENSATION"/>
    <property type="match status" value="1"/>
</dbReference>